<keyword evidence="5" id="KW-0689">Ribosomal protein</keyword>
<dbReference type="RefSeq" id="WP_068622779.1">
    <property type="nucleotide sequence ID" value="NZ_FJNB01000009.1"/>
</dbReference>
<dbReference type="OrthoDB" id="9790865at2"/>
<evidence type="ECO:0000313" key="6">
    <source>
        <dbReference type="Proteomes" id="UP000076878"/>
    </source>
</evidence>
<dbReference type="GO" id="GO:0005840">
    <property type="term" value="C:ribosome"/>
    <property type="evidence" value="ECO:0007669"/>
    <property type="project" value="UniProtKB-KW"/>
</dbReference>
<dbReference type="PROSITE" id="PS51186">
    <property type="entry name" value="GNAT"/>
    <property type="match status" value="1"/>
</dbReference>
<dbReference type="Proteomes" id="UP000076878">
    <property type="component" value="Unassembled WGS sequence"/>
</dbReference>
<dbReference type="Gene3D" id="3.40.630.30">
    <property type="match status" value="1"/>
</dbReference>
<dbReference type="PANTHER" id="PTHR43420:SF12">
    <property type="entry name" value="N-ACETYLTRANSFERASE DOMAIN-CONTAINING PROTEIN"/>
    <property type="match status" value="1"/>
</dbReference>
<name>A0A143YUF0_9LACT</name>
<protein>
    <submittedName>
        <fullName evidence="4">Acyl-coa n-acyltransferase</fullName>
    </submittedName>
    <submittedName>
        <fullName evidence="5">Ribosomal protein S18 acetylase RimI</fullName>
    </submittedName>
</protein>
<dbReference type="InterPro" id="IPR050680">
    <property type="entry name" value="YpeA/RimI_acetyltransf"/>
</dbReference>
<keyword evidence="7" id="KW-1185">Reference proteome</keyword>
<dbReference type="PANTHER" id="PTHR43420">
    <property type="entry name" value="ACETYLTRANSFERASE"/>
    <property type="match status" value="1"/>
</dbReference>
<dbReference type="EMBL" id="FJNB01000009">
    <property type="protein sequence ID" value="CZQ96206.1"/>
    <property type="molecule type" value="Genomic_DNA"/>
</dbReference>
<sequence>MITIREGAPADEFFLKEMTYQAIYSPKGGGFLPRKILEEPAIRRYYADFGRKGDKAFVALSDGQAVGAVWIRFAAAAQKGYGFVRADVPELTLAVLPAFRGRGIGTALLARMLAELRAADLEAVSLSVARSNPARKLYERQGFRVVKKQRNSCTMLIGLK</sequence>
<keyword evidence="5" id="KW-0687">Ribonucleoprotein</keyword>
<evidence type="ECO:0000256" key="1">
    <source>
        <dbReference type="ARBA" id="ARBA00022679"/>
    </source>
</evidence>
<reference evidence="5 7" key="2">
    <citation type="submission" date="2016-10" db="EMBL/GenBank/DDBJ databases">
        <authorList>
            <person name="Varghese N."/>
            <person name="Submissions S."/>
        </authorList>
    </citation>
    <scope>NUCLEOTIDE SEQUENCE [LARGE SCALE GENOMIC DNA]</scope>
    <source>
        <strain evidence="5 7">DSM 22150</strain>
    </source>
</reference>
<reference evidence="4 6" key="1">
    <citation type="submission" date="2016-02" db="EMBL/GenBank/DDBJ databases">
        <authorList>
            <person name="Wen L."/>
            <person name="He K."/>
            <person name="Yang H."/>
        </authorList>
    </citation>
    <scope>NUCLEOTIDE SEQUENCE [LARGE SCALE GENOMIC DNA]</scope>
    <source>
        <strain evidence="4">Trichococcus_R210</strain>
    </source>
</reference>
<dbReference type="InterPro" id="IPR016181">
    <property type="entry name" value="Acyl_CoA_acyltransferase"/>
</dbReference>
<dbReference type="InterPro" id="IPR000182">
    <property type="entry name" value="GNAT_dom"/>
</dbReference>
<dbReference type="SUPFAM" id="SSF55729">
    <property type="entry name" value="Acyl-CoA N-acyltransferases (Nat)"/>
    <property type="match status" value="1"/>
</dbReference>
<dbReference type="STRING" id="640938.TR210_1362"/>
<gene>
    <name evidence="5" type="ORF">SAMN05216375_12723</name>
    <name evidence="4" type="ORF">TR210_1362</name>
</gene>
<evidence type="ECO:0000313" key="7">
    <source>
        <dbReference type="Proteomes" id="UP000199280"/>
    </source>
</evidence>
<keyword evidence="2 4" id="KW-0012">Acyltransferase</keyword>
<keyword evidence="1 4" id="KW-0808">Transferase</keyword>
<dbReference type="CDD" id="cd04301">
    <property type="entry name" value="NAT_SF"/>
    <property type="match status" value="1"/>
</dbReference>
<evidence type="ECO:0000313" key="5">
    <source>
        <dbReference type="EMBL" id="SEJ79481.1"/>
    </source>
</evidence>
<evidence type="ECO:0000259" key="3">
    <source>
        <dbReference type="PROSITE" id="PS51186"/>
    </source>
</evidence>
<feature type="domain" description="N-acetyltransferase" evidence="3">
    <location>
        <begin position="2"/>
        <end position="160"/>
    </location>
</feature>
<organism evidence="4 6">
    <name type="scientific">Trichococcus ilyis</name>
    <dbReference type="NCBI Taxonomy" id="640938"/>
    <lineage>
        <taxon>Bacteria</taxon>
        <taxon>Bacillati</taxon>
        <taxon>Bacillota</taxon>
        <taxon>Bacilli</taxon>
        <taxon>Lactobacillales</taxon>
        <taxon>Carnobacteriaceae</taxon>
        <taxon>Trichococcus</taxon>
    </lineage>
</organism>
<evidence type="ECO:0000313" key="4">
    <source>
        <dbReference type="EMBL" id="CZQ96206.1"/>
    </source>
</evidence>
<accession>A0A143YUF0</accession>
<dbReference type="Pfam" id="PF00583">
    <property type="entry name" value="Acetyltransf_1"/>
    <property type="match status" value="1"/>
</dbReference>
<dbReference type="AlphaFoldDB" id="A0A143YUF0"/>
<dbReference type="Proteomes" id="UP000199280">
    <property type="component" value="Unassembled WGS sequence"/>
</dbReference>
<proteinExistence type="predicted"/>
<dbReference type="GO" id="GO:0016747">
    <property type="term" value="F:acyltransferase activity, transferring groups other than amino-acyl groups"/>
    <property type="evidence" value="ECO:0007669"/>
    <property type="project" value="InterPro"/>
</dbReference>
<evidence type="ECO:0000256" key="2">
    <source>
        <dbReference type="ARBA" id="ARBA00023315"/>
    </source>
</evidence>
<dbReference type="EMBL" id="FNYT01000027">
    <property type="protein sequence ID" value="SEJ79481.1"/>
    <property type="molecule type" value="Genomic_DNA"/>
</dbReference>